<feature type="transmembrane region" description="Helical" evidence="6">
    <location>
        <begin position="598"/>
        <end position="618"/>
    </location>
</feature>
<protein>
    <recommendedName>
        <fullName evidence="9">Oligopeptide transporter, OPT family</fullName>
    </recommendedName>
</protein>
<feature type="transmembrane region" description="Helical" evidence="6">
    <location>
        <begin position="450"/>
        <end position="472"/>
    </location>
</feature>
<keyword evidence="2" id="KW-0813">Transport</keyword>
<reference evidence="7" key="2">
    <citation type="submission" date="2021-08" db="EMBL/GenBank/DDBJ databases">
        <authorList>
            <person name="Tani A."/>
            <person name="Ola A."/>
            <person name="Ogura Y."/>
            <person name="Katsura K."/>
            <person name="Hayashi T."/>
        </authorList>
    </citation>
    <scope>NUCLEOTIDE SEQUENCE</scope>
    <source>
        <strain evidence="7">DSM 14458</strain>
    </source>
</reference>
<feature type="transmembrane region" description="Helical" evidence="6">
    <location>
        <begin position="313"/>
        <end position="334"/>
    </location>
</feature>
<accession>A0ABQ4UVF8</accession>
<comment type="subcellular location">
    <subcellularLocation>
        <location evidence="1">Membrane</location>
        <topology evidence="1">Multi-pass membrane protein</topology>
    </subcellularLocation>
</comment>
<dbReference type="PANTHER" id="PTHR31645">
    <property type="entry name" value="OLIGOPEPTIDE TRANSPORTER YGL114W-RELATED"/>
    <property type="match status" value="1"/>
</dbReference>
<keyword evidence="4 6" id="KW-1133">Transmembrane helix</keyword>
<feature type="transmembrane region" description="Helical" evidence="6">
    <location>
        <begin position="47"/>
        <end position="66"/>
    </location>
</feature>
<keyword evidence="5 6" id="KW-0472">Membrane</keyword>
<keyword evidence="3 6" id="KW-0812">Transmembrane</keyword>
<evidence type="ECO:0008006" key="9">
    <source>
        <dbReference type="Google" id="ProtNLM"/>
    </source>
</evidence>
<feature type="transmembrane region" description="Helical" evidence="6">
    <location>
        <begin position="379"/>
        <end position="398"/>
    </location>
</feature>
<keyword evidence="8" id="KW-1185">Reference proteome</keyword>
<dbReference type="Proteomes" id="UP001055093">
    <property type="component" value="Unassembled WGS sequence"/>
</dbReference>
<feature type="transmembrane region" description="Helical" evidence="6">
    <location>
        <begin position="410"/>
        <end position="430"/>
    </location>
</feature>
<evidence type="ECO:0000313" key="8">
    <source>
        <dbReference type="Proteomes" id="UP001055093"/>
    </source>
</evidence>
<evidence type="ECO:0000256" key="6">
    <source>
        <dbReference type="SAM" id="Phobius"/>
    </source>
</evidence>
<evidence type="ECO:0000256" key="1">
    <source>
        <dbReference type="ARBA" id="ARBA00004141"/>
    </source>
</evidence>
<reference evidence="7" key="1">
    <citation type="journal article" date="2021" name="Front. Microbiol.">
        <title>Comprehensive Comparative Genomics and Phenotyping of Methylobacterium Species.</title>
        <authorList>
            <person name="Alessa O."/>
            <person name="Ogura Y."/>
            <person name="Fujitani Y."/>
            <person name="Takami H."/>
            <person name="Hayashi T."/>
            <person name="Sahin N."/>
            <person name="Tani A."/>
        </authorList>
    </citation>
    <scope>NUCLEOTIDE SEQUENCE</scope>
    <source>
        <strain evidence="7">DSM 14458</strain>
    </source>
</reference>
<sequence>MHAPSPPSRHVEITLRGLLLGAAITVVFMAANVYMGLKTGMTFSSSIPAAMIAMGSLRLFGGSGILENNIVQTQASAAGTLCNVILILPGLVLIGHWQGFPFWQTTAVCGIGGLLGVAFSIPLRRALVSGEELPYPEGVAAAEVLRTGQGETGARGLRDLLTAAAAAGTIGLATTGFRVLGEGLHGAVAVGGAAFRLGTGFSLALVGVGYLVGIGACLALLTGVVIAWGIAVPLLTVLGQGEGATASEMAESVWSGQVRLIGAGIIAVGGLWTVGSLARPIVTSIRAALASARASGSGMPGDDQPRAERDLPITWVLGAALVLAAPLAGLFWMFSGSAELGGLHTVMVAALTVFAIVFGFLMAATCGYLAGLLGSSSSPISGIGILTTMAAAVLLPLLIGTSAGPEGDRFVIAAALLVASVIVTTASIANDNLQDLKTGRIVGATPWCQQVALIAGVLVGAAVIGPLLSLLYEAYGFVGALPREGMEAANAMPAPQAALTSQIAVGIVHRTLPWTMVLIGAGLGCVLVAVETRLRRSGLTFPALTVGIGMYLPLAVEMTIAIGGVLAWLAERRLRHRARPRGEADEAQAVEGARRRGVLLASGFLVGESFVGVVLAAGDTLAGRSAALALVGPGFEPYATALGLAVFVTGLAVFFRVIAADPGRATG</sequence>
<dbReference type="RefSeq" id="WP_137828627.1">
    <property type="nucleotide sequence ID" value="NZ_BPRE01000006.1"/>
</dbReference>
<feature type="transmembrane region" description="Helical" evidence="6">
    <location>
        <begin position="346"/>
        <end position="373"/>
    </location>
</feature>
<proteinExistence type="predicted"/>
<feature type="transmembrane region" description="Helical" evidence="6">
    <location>
        <begin position="17"/>
        <end position="35"/>
    </location>
</feature>
<dbReference type="NCBIfam" id="TIGR00728">
    <property type="entry name" value="OPT_sfam"/>
    <property type="match status" value="1"/>
</dbReference>
<dbReference type="InterPro" id="IPR004814">
    <property type="entry name" value="Oligopep_transpt"/>
</dbReference>
<comment type="caution">
    <text evidence="7">The sequence shown here is derived from an EMBL/GenBank/DDBJ whole genome shotgun (WGS) entry which is preliminary data.</text>
</comment>
<dbReference type="EMBL" id="BPRE01000006">
    <property type="protein sequence ID" value="GJE75730.1"/>
    <property type="molecule type" value="Genomic_DNA"/>
</dbReference>
<feature type="transmembrane region" description="Helical" evidence="6">
    <location>
        <begin position="78"/>
        <end position="97"/>
    </location>
</feature>
<name>A0ABQ4UVF8_9HYPH</name>
<gene>
    <name evidence="7" type="ORF">BGCPKDLD_2317</name>
</gene>
<feature type="transmembrane region" description="Helical" evidence="6">
    <location>
        <begin position="638"/>
        <end position="659"/>
    </location>
</feature>
<dbReference type="InterPro" id="IPR004813">
    <property type="entry name" value="OPT"/>
</dbReference>
<dbReference type="NCBIfam" id="TIGR00733">
    <property type="entry name" value="OPT family oligopeptide transporter"/>
    <property type="match status" value="1"/>
</dbReference>
<feature type="transmembrane region" description="Helical" evidence="6">
    <location>
        <begin position="550"/>
        <end position="570"/>
    </location>
</feature>
<evidence type="ECO:0000313" key="7">
    <source>
        <dbReference type="EMBL" id="GJE75730.1"/>
    </source>
</evidence>
<dbReference type="PANTHER" id="PTHR31645:SF0">
    <property type="entry name" value="OLIGOPEPTIDE TRANSPORTER YGL114W-RELATED"/>
    <property type="match status" value="1"/>
</dbReference>
<feature type="transmembrane region" description="Helical" evidence="6">
    <location>
        <begin position="103"/>
        <end position="123"/>
    </location>
</feature>
<evidence type="ECO:0000256" key="3">
    <source>
        <dbReference type="ARBA" id="ARBA00022692"/>
    </source>
</evidence>
<evidence type="ECO:0000256" key="5">
    <source>
        <dbReference type="ARBA" id="ARBA00023136"/>
    </source>
</evidence>
<feature type="transmembrane region" description="Helical" evidence="6">
    <location>
        <begin position="203"/>
        <end position="231"/>
    </location>
</feature>
<organism evidence="7 8">
    <name type="scientific">Methylorubrum suomiense</name>
    <dbReference type="NCBI Taxonomy" id="144191"/>
    <lineage>
        <taxon>Bacteria</taxon>
        <taxon>Pseudomonadati</taxon>
        <taxon>Pseudomonadota</taxon>
        <taxon>Alphaproteobacteria</taxon>
        <taxon>Hyphomicrobiales</taxon>
        <taxon>Methylobacteriaceae</taxon>
        <taxon>Methylorubrum</taxon>
    </lineage>
</organism>
<evidence type="ECO:0000256" key="4">
    <source>
        <dbReference type="ARBA" id="ARBA00022989"/>
    </source>
</evidence>
<dbReference type="InterPro" id="IPR045035">
    <property type="entry name" value="YSL-like"/>
</dbReference>
<dbReference type="Pfam" id="PF03169">
    <property type="entry name" value="OPT"/>
    <property type="match status" value="1"/>
</dbReference>
<evidence type="ECO:0000256" key="2">
    <source>
        <dbReference type="ARBA" id="ARBA00022448"/>
    </source>
</evidence>